<evidence type="ECO:0008006" key="4">
    <source>
        <dbReference type="Google" id="ProtNLM"/>
    </source>
</evidence>
<evidence type="ECO:0000313" key="2">
    <source>
        <dbReference type="EMBL" id="GAA4132017.1"/>
    </source>
</evidence>
<name>A0ABP7Y807_9SPHI</name>
<sequence length="86" mass="8949">MFQLNKKLKMKNVLKFGFLGLALTVAVASCNNAETKTEAATDSAANAIDSTANAVSDSLKNTADSAINAVDSTAEQAVDSLKKNVQ</sequence>
<organism evidence="2 3">
    <name type="scientific">Sphingobacterium kyonggiense</name>
    <dbReference type="NCBI Taxonomy" id="714075"/>
    <lineage>
        <taxon>Bacteria</taxon>
        <taxon>Pseudomonadati</taxon>
        <taxon>Bacteroidota</taxon>
        <taxon>Sphingobacteriia</taxon>
        <taxon>Sphingobacteriales</taxon>
        <taxon>Sphingobacteriaceae</taxon>
        <taxon>Sphingobacterium</taxon>
    </lineage>
</organism>
<feature type="signal peptide" evidence="1">
    <location>
        <begin position="1"/>
        <end position="28"/>
    </location>
</feature>
<feature type="chain" id="PRO_5045237197" description="Lipoprotein" evidence="1">
    <location>
        <begin position="29"/>
        <end position="86"/>
    </location>
</feature>
<gene>
    <name evidence="2" type="ORF">GCM10022216_02690</name>
</gene>
<reference evidence="3" key="1">
    <citation type="journal article" date="2019" name="Int. J. Syst. Evol. Microbiol.">
        <title>The Global Catalogue of Microorganisms (GCM) 10K type strain sequencing project: providing services to taxonomists for standard genome sequencing and annotation.</title>
        <authorList>
            <consortium name="The Broad Institute Genomics Platform"/>
            <consortium name="The Broad Institute Genome Sequencing Center for Infectious Disease"/>
            <person name="Wu L."/>
            <person name="Ma J."/>
        </authorList>
    </citation>
    <scope>NUCLEOTIDE SEQUENCE [LARGE SCALE GENOMIC DNA]</scope>
    <source>
        <strain evidence="3">JCM 16704</strain>
    </source>
</reference>
<evidence type="ECO:0000256" key="1">
    <source>
        <dbReference type="SAM" id="SignalP"/>
    </source>
</evidence>
<dbReference type="PROSITE" id="PS51257">
    <property type="entry name" value="PROKAR_LIPOPROTEIN"/>
    <property type="match status" value="1"/>
</dbReference>
<accession>A0ABP7Y807</accession>
<proteinExistence type="predicted"/>
<dbReference type="Proteomes" id="UP001500101">
    <property type="component" value="Unassembled WGS sequence"/>
</dbReference>
<dbReference type="EMBL" id="BAAAZI010000004">
    <property type="protein sequence ID" value="GAA4132017.1"/>
    <property type="molecule type" value="Genomic_DNA"/>
</dbReference>
<keyword evidence="3" id="KW-1185">Reference proteome</keyword>
<keyword evidence="1" id="KW-0732">Signal</keyword>
<comment type="caution">
    <text evidence="2">The sequence shown here is derived from an EMBL/GenBank/DDBJ whole genome shotgun (WGS) entry which is preliminary data.</text>
</comment>
<evidence type="ECO:0000313" key="3">
    <source>
        <dbReference type="Proteomes" id="UP001500101"/>
    </source>
</evidence>
<protein>
    <recommendedName>
        <fullName evidence="4">Lipoprotein</fullName>
    </recommendedName>
</protein>